<keyword evidence="11 14" id="KW-0472">Membrane</keyword>
<dbReference type="Pfam" id="PF04922">
    <property type="entry name" value="DIE2_ALG10"/>
    <property type="match status" value="1"/>
</dbReference>
<dbReference type="Proteomes" id="UP001300502">
    <property type="component" value="Unassembled WGS sequence"/>
</dbReference>
<dbReference type="EC" id="2.4.1.256" evidence="4"/>
<keyword evidence="6" id="KW-0328">Glycosyltransferase</keyword>
<dbReference type="InterPro" id="IPR016900">
    <property type="entry name" value="Alg10"/>
</dbReference>
<reference evidence="15 16" key="1">
    <citation type="submission" date="2022-07" db="EMBL/GenBank/DDBJ databases">
        <title>Genome-wide signatures of adaptation to extreme environments.</title>
        <authorList>
            <person name="Cho C.H."/>
            <person name="Yoon H.S."/>
        </authorList>
    </citation>
    <scope>NUCLEOTIDE SEQUENCE [LARGE SCALE GENOMIC DNA]</scope>
    <source>
        <strain evidence="15 16">108.79 E11</strain>
    </source>
</reference>
<evidence type="ECO:0000256" key="12">
    <source>
        <dbReference type="ARBA" id="ARBA00044727"/>
    </source>
</evidence>
<evidence type="ECO:0000256" key="5">
    <source>
        <dbReference type="ARBA" id="ARBA00018512"/>
    </source>
</evidence>
<dbReference type="AlphaFoldDB" id="A0AAV9I6Q7"/>
<feature type="transmembrane region" description="Helical" evidence="14">
    <location>
        <begin position="221"/>
        <end position="241"/>
    </location>
</feature>
<name>A0AAV9I6Q7_9RHOD</name>
<keyword evidence="7" id="KW-0808">Transferase</keyword>
<comment type="caution">
    <text evidence="15">The sequence shown here is derived from an EMBL/GenBank/DDBJ whole genome shotgun (WGS) entry which is preliminary data.</text>
</comment>
<sequence>MTFKYNVLFILVFTTFLVNLFIFNVIQTKPYMDEEIHMEQAQNYCKGYLFRYDPRISTPPGLYVWPWLLSVLTRFLPVAGLDSFICGTLFLRLISSCFAILLWFELKNWSRLSRRKISPTQLLSLWTHAIVFFYYFFYYTDVPSLYFGLLCLRYSYKCSPIIAALFGSLSTFHRQTSVIYHFISCLILTSGLWSQSLDFRSSSIFACLYKLFGNLFHKPVAYFRLCWPHLVCFAVYAVWLTQRGTVAVGHAQHHRLIFHPMMILYFLCYELAFYPPSVSLVARFFRSLYTPQVTEAQIQKYVEPAQSYPPKCIYYEKVKKCCQYTYVSGQKCNIYQYMVPEKLSYSCPEYYVVQSPVYYPCPMYSQKSVAQYYPCPTYYSVMESTSVPCPKYYTVQSAVYYPCPSEVAVQSAIYYPCPTYYQVQIPTYYSCPQYYSVQSAVYYPCPTYYTTTKKQEYPCPTTYTVTVPTYYSCPTYYAEQTATVYPCATYYTVQSATYYPCTTTYMAYETQSYSCPKYYTVQQTKAYSCPTYYTTYVQYPCEYGYSTPSTSAYSRLSENKLGEKAERGYGQYPEESQSSYYPTKYCQKAVEQVKYQTCYTSYPVQTVAYETCYKTVPVTKQKEAYCIKYVNKQMTKENYCTKYYTVQKIRYEQCVKYIEETKVEQRTCSMNTYQQEIKAQQCVKYVMQQQIMEKQCVRYIPMQKVQQKQCVRYVTEEEVKSRQCIKYVPQQLIKNEQCAMNYEVQKIQQRQCVLYLQEQVINPKQCVKYVPQQEVAYKVCYKEYSVPQFYERCYPEYSTKEKCEESQWMPVSTPTPSYTSSPSPAY</sequence>
<comment type="similarity">
    <text evidence="3">Belongs to the ALG10 glucosyltransferase family.</text>
</comment>
<evidence type="ECO:0000256" key="4">
    <source>
        <dbReference type="ARBA" id="ARBA00011967"/>
    </source>
</evidence>
<gene>
    <name evidence="15" type="ORF">GAYE_PCTG50G1187</name>
</gene>
<evidence type="ECO:0000256" key="13">
    <source>
        <dbReference type="ARBA" id="ARBA00048064"/>
    </source>
</evidence>
<feature type="transmembrane region" description="Helical" evidence="14">
    <location>
        <begin position="262"/>
        <end position="285"/>
    </location>
</feature>
<evidence type="ECO:0000313" key="15">
    <source>
        <dbReference type="EMBL" id="KAK4523294.1"/>
    </source>
</evidence>
<evidence type="ECO:0000256" key="11">
    <source>
        <dbReference type="ARBA" id="ARBA00023136"/>
    </source>
</evidence>
<evidence type="ECO:0000256" key="10">
    <source>
        <dbReference type="ARBA" id="ARBA00022989"/>
    </source>
</evidence>
<comment type="function">
    <text evidence="12">Dol-P-Glc:Glc(2)Man(9)GlcNAc(2)-PP-Dol alpha-1,2-glucosyltransferase that operates in the biosynthetic pathway of dolichol-linked oligosaccharides, the glycan precursors employed in protein asparagine (N)-glycosylation. The assembly of dolichol-linked oligosaccharides begins on the cytosolic side of the endoplasmic reticulum membrane and finishes in its lumen. The sequential addition of sugars to dolichol pyrophosphate produces dolichol-linked oligosaccharides containing fourteen sugars, including two GlcNAcs, nine mannoses and three glucoses. Once assembled, the oligosaccharide is transferred from the lipid to nascent proteins by oligosaccharyltransferases. In the lumen of the endoplasmic reticulum, adds the third and last glucose residue from dolichyl phosphate glucose (Dol-P-Glc) onto the lipid-linked oligosaccharide intermediate Glc(2)Man(9)GlcNAc(2)-PP-Dol to produce Glc(3)Man(9)GlcNAc(2)-PP-Dol.</text>
</comment>
<dbReference type="GO" id="GO:0006488">
    <property type="term" value="P:dolichol-linked oligosaccharide biosynthetic process"/>
    <property type="evidence" value="ECO:0007669"/>
    <property type="project" value="InterPro"/>
</dbReference>
<proteinExistence type="inferred from homology"/>
<evidence type="ECO:0000256" key="14">
    <source>
        <dbReference type="SAM" id="Phobius"/>
    </source>
</evidence>
<keyword evidence="10 14" id="KW-1133">Transmembrane helix</keyword>
<evidence type="ECO:0000256" key="1">
    <source>
        <dbReference type="ARBA" id="ARBA00004477"/>
    </source>
</evidence>
<comment type="subcellular location">
    <subcellularLocation>
        <location evidence="1">Endoplasmic reticulum membrane</location>
        <topology evidence="1">Multi-pass membrane protein</topology>
    </subcellularLocation>
</comment>
<accession>A0AAV9I6Q7</accession>
<dbReference type="PANTHER" id="PTHR12989:SF10">
    <property type="entry name" value="DOL-P-GLC:GLC(2)MAN(9)GLCNAC(2)-PP-DOL ALPHA-1,2-GLUCOSYLTRANSFERASE-RELATED"/>
    <property type="match status" value="1"/>
</dbReference>
<feature type="transmembrane region" description="Helical" evidence="14">
    <location>
        <begin position="122"/>
        <end position="139"/>
    </location>
</feature>
<evidence type="ECO:0000256" key="2">
    <source>
        <dbReference type="ARBA" id="ARBA00004922"/>
    </source>
</evidence>
<feature type="transmembrane region" description="Helical" evidence="14">
    <location>
        <begin position="75"/>
        <end position="102"/>
    </location>
</feature>
<comment type="catalytic activity">
    <reaction evidence="13">
        <text>an alpha-D-Glc-(1-&gt;3)-alpha-D-Glc-(1-&gt;3)-alpha-D-Man-(1-&gt;2)-alpha-D-Man-(1-&gt;2)-alpha-D-Man-(1-&gt;3)-[alpha-D-Man-(1-&gt;2)-alpha-D-Man-(1-&gt;3)-[alpha-D-Man-(1-&gt;2)-alpha-D-Man-(1-&gt;6)]-alpha-D-Man-(1-&gt;6)]-beta-D-Man-(1-&gt;4)-beta-D-GlcNAc-(1-&gt;4)-alpha-D-GlcNAc-diphospho-di-trans,poly-cis-dolichol + a di-trans,poly-cis-dolichyl beta-D-glucosyl phosphate = a alpha-D-Glc-(1-&gt;2)-alpha-D-Glc-(1-&gt;3)-alpha-D-Glc-(1-&gt;3)-alpha-D-Man-(1-&gt;2)-alpha-D-Man-(1-&gt;2)-alpha-D-Man-(1-&gt;3)-[alpha-D-Man-(1-&gt;2)-alpha-D-Man-(1-&gt;3)-[alpha-D-Man-(1-&gt;2)-alpha-D-Man-(1-&gt;6)]-alpha-D-Man-(1-&gt;6)]-beta-D-Man-(1-&gt;4)-beta-D-GlcNAc-(1-&gt;4)-alpha-D-GlcNAc-diphospho-di-trans,poly-cis-dolichol + a di-trans,poly-cis-dolichyl phosphate + H(+)</text>
        <dbReference type="Rhea" id="RHEA:29543"/>
        <dbReference type="Rhea" id="RHEA-COMP:19498"/>
        <dbReference type="Rhea" id="RHEA-COMP:19502"/>
        <dbReference type="Rhea" id="RHEA-COMP:19512"/>
        <dbReference type="Rhea" id="RHEA-COMP:19522"/>
        <dbReference type="ChEBI" id="CHEBI:15378"/>
        <dbReference type="ChEBI" id="CHEBI:57525"/>
        <dbReference type="ChEBI" id="CHEBI:57683"/>
        <dbReference type="ChEBI" id="CHEBI:132522"/>
        <dbReference type="ChEBI" id="CHEBI:132523"/>
        <dbReference type="EC" id="2.4.1.256"/>
    </reaction>
    <physiologicalReaction direction="left-to-right" evidence="13">
        <dbReference type="Rhea" id="RHEA:29544"/>
    </physiologicalReaction>
</comment>
<evidence type="ECO:0000313" key="16">
    <source>
        <dbReference type="Proteomes" id="UP001300502"/>
    </source>
</evidence>
<protein>
    <recommendedName>
        <fullName evidence="5">Dol-P-Glc:Glc(2)Man(9)GlcNAc(2)-PP-Dol alpha-1,2-glucosyltransferase</fullName>
        <ecNumber evidence="4">2.4.1.256</ecNumber>
    </recommendedName>
</protein>
<keyword evidence="9" id="KW-0256">Endoplasmic reticulum</keyword>
<dbReference type="PANTHER" id="PTHR12989">
    <property type="entry name" value="ALPHA-1,2-GLUCOSYLTRANSFERASE ALG10"/>
    <property type="match status" value="1"/>
</dbReference>
<keyword evidence="8 14" id="KW-0812">Transmembrane</keyword>
<evidence type="ECO:0000256" key="9">
    <source>
        <dbReference type="ARBA" id="ARBA00022824"/>
    </source>
</evidence>
<evidence type="ECO:0000256" key="7">
    <source>
        <dbReference type="ARBA" id="ARBA00022679"/>
    </source>
</evidence>
<comment type="pathway">
    <text evidence="2">Protein modification; protein glycosylation.</text>
</comment>
<evidence type="ECO:0000256" key="6">
    <source>
        <dbReference type="ARBA" id="ARBA00022676"/>
    </source>
</evidence>
<evidence type="ECO:0000256" key="8">
    <source>
        <dbReference type="ARBA" id="ARBA00022692"/>
    </source>
</evidence>
<evidence type="ECO:0000256" key="3">
    <source>
        <dbReference type="ARBA" id="ARBA00010600"/>
    </source>
</evidence>
<organism evidence="15 16">
    <name type="scientific">Galdieria yellowstonensis</name>
    <dbReference type="NCBI Taxonomy" id="3028027"/>
    <lineage>
        <taxon>Eukaryota</taxon>
        <taxon>Rhodophyta</taxon>
        <taxon>Bangiophyceae</taxon>
        <taxon>Galdieriales</taxon>
        <taxon>Galdieriaceae</taxon>
        <taxon>Galdieria</taxon>
    </lineage>
</organism>
<keyword evidence="16" id="KW-1185">Reference proteome</keyword>
<dbReference type="GO" id="GO:0106073">
    <property type="term" value="F:dolichyl pyrophosphate Glc2Man9GlcNAc2 alpha-1,2-glucosyltransferase activity"/>
    <property type="evidence" value="ECO:0007669"/>
    <property type="project" value="UniProtKB-EC"/>
</dbReference>
<feature type="transmembrane region" description="Helical" evidence="14">
    <location>
        <begin position="145"/>
        <end position="166"/>
    </location>
</feature>
<feature type="transmembrane region" description="Helical" evidence="14">
    <location>
        <begin position="7"/>
        <end position="26"/>
    </location>
</feature>
<feature type="transmembrane region" description="Helical" evidence="14">
    <location>
        <begin position="178"/>
        <end position="195"/>
    </location>
</feature>
<dbReference type="GO" id="GO:0005789">
    <property type="term" value="C:endoplasmic reticulum membrane"/>
    <property type="evidence" value="ECO:0007669"/>
    <property type="project" value="UniProtKB-SubCell"/>
</dbReference>
<dbReference type="EMBL" id="JANCYU010000013">
    <property type="protein sequence ID" value="KAK4523294.1"/>
    <property type="molecule type" value="Genomic_DNA"/>
</dbReference>